<dbReference type="SUPFAM" id="SSF50249">
    <property type="entry name" value="Nucleic acid-binding proteins"/>
    <property type="match status" value="1"/>
</dbReference>
<feature type="compositionally biased region" description="Low complexity" evidence="4">
    <location>
        <begin position="129"/>
        <end position="157"/>
    </location>
</feature>
<evidence type="ECO:0000256" key="4">
    <source>
        <dbReference type="SAM" id="MobiDB-lite"/>
    </source>
</evidence>
<dbReference type="InterPro" id="IPR000424">
    <property type="entry name" value="Primosome_PriB/ssb"/>
</dbReference>
<reference evidence="5" key="2">
    <citation type="submission" date="2020-02" db="EMBL/GenBank/DDBJ databases">
        <authorList>
            <consortium name="NCBI Pathogen Detection Project"/>
        </authorList>
    </citation>
    <scope>NUCLEOTIDE SEQUENCE</scope>
    <source>
        <strain evidence="5">MA.MZ045</strain>
    </source>
</reference>
<dbReference type="InterPro" id="IPR011344">
    <property type="entry name" value="ssDNA-bd"/>
</dbReference>
<evidence type="ECO:0000313" key="5">
    <source>
        <dbReference type="EMBL" id="HAF8581169.1"/>
    </source>
</evidence>
<dbReference type="InterPro" id="IPR012340">
    <property type="entry name" value="NA-bd_OB-fold"/>
</dbReference>
<accession>A0A754B747</accession>
<keyword evidence="1 2" id="KW-0238">DNA-binding</keyword>
<feature type="region of interest" description="Disordered" evidence="4">
    <location>
        <begin position="115"/>
        <end position="193"/>
    </location>
</feature>
<dbReference type="CDD" id="cd04496">
    <property type="entry name" value="SSB_OBF"/>
    <property type="match status" value="1"/>
</dbReference>
<dbReference type="PROSITE" id="PS50935">
    <property type="entry name" value="SSB"/>
    <property type="match status" value="1"/>
</dbReference>
<dbReference type="NCBIfam" id="TIGR00621">
    <property type="entry name" value="ssb"/>
    <property type="match status" value="1"/>
</dbReference>
<evidence type="ECO:0000256" key="3">
    <source>
        <dbReference type="RuleBase" id="RU000524"/>
    </source>
</evidence>
<feature type="compositionally biased region" description="Pro residues" evidence="4">
    <location>
        <begin position="170"/>
        <end position="183"/>
    </location>
</feature>
<proteinExistence type="inferred from homology"/>
<name>A0A754B747_SALER</name>
<organism evidence="5">
    <name type="scientific">Salmonella enterica</name>
    <name type="common">Salmonella choleraesuis</name>
    <dbReference type="NCBI Taxonomy" id="28901"/>
    <lineage>
        <taxon>Bacteria</taxon>
        <taxon>Pseudomonadati</taxon>
        <taxon>Pseudomonadota</taxon>
        <taxon>Gammaproteobacteria</taxon>
        <taxon>Enterobacterales</taxon>
        <taxon>Enterobacteriaceae</taxon>
        <taxon>Salmonella</taxon>
    </lineage>
</organism>
<dbReference type="Pfam" id="PF00436">
    <property type="entry name" value="SSB"/>
    <property type="match status" value="1"/>
</dbReference>
<protein>
    <recommendedName>
        <fullName evidence="2 3">Single-stranded DNA-binding protein</fullName>
        <shortName evidence="2">SSB</shortName>
    </recommendedName>
</protein>
<dbReference type="PANTHER" id="PTHR10302:SF27">
    <property type="entry name" value="SINGLE-STRANDED DNA-BINDING PROTEIN"/>
    <property type="match status" value="1"/>
</dbReference>
<dbReference type="GO" id="GO:0003697">
    <property type="term" value="F:single-stranded DNA binding"/>
    <property type="evidence" value="ECO:0007669"/>
    <property type="project" value="UniProtKB-UniRule"/>
</dbReference>
<gene>
    <name evidence="5" type="primary">ssb</name>
    <name evidence="5" type="ORF">G5T75_005166</name>
</gene>
<dbReference type="HAMAP" id="MF_00984">
    <property type="entry name" value="SSB"/>
    <property type="match status" value="1"/>
</dbReference>
<comment type="caution">
    <text evidence="5">The sequence shown here is derived from an EMBL/GenBank/DDBJ whole genome shotgun (WGS) entry which is preliminary data.</text>
</comment>
<dbReference type="RefSeq" id="WP_079792020.1">
    <property type="nucleotide sequence ID" value="NZ_MXLQ01000041.1"/>
</dbReference>
<dbReference type="GO" id="GO:0009295">
    <property type="term" value="C:nucleoid"/>
    <property type="evidence" value="ECO:0007669"/>
    <property type="project" value="TreeGrafter"/>
</dbReference>
<dbReference type="EMBL" id="DAAWNC010000025">
    <property type="protein sequence ID" value="HAF8581169.1"/>
    <property type="molecule type" value="Genomic_DNA"/>
</dbReference>
<evidence type="ECO:0000256" key="2">
    <source>
        <dbReference type="HAMAP-Rule" id="MF_00984"/>
    </source>
</evidence>
<dbReference type="PANTHER" id="PTHR10302">
    <property type="entry name" value="SINGLE-STRANDED DNA-BINDING PROTEIN"/>
    <property type="match status" value="1"/>
</dbReference>
<reference evidence="5" key="1">
    <citation type="journal article" date="2018" name="Genome Biol.">
        <title>SKESA: strategic k-mer extension for scrupulous assemblies.</title>
        <authorList>
            <person name="Souvorov A."/>
            <person name="Agarwala R."/>
            <person name="Lipman D.J."/>
        </authorList>
    </citation>
    <scope>NUCLEOTIDE SEQUENCE</scope>
    <source>
        <strain evidence="5">MA.MZ045</strain>
    </source>
</reference>
<comment type="subunit">
    <text evidence="2">Homotetramer.</text>
</comment>
<evidence type="ECO:0000256" key="1">
    <source>
        <dbReference type="ARBA" id="ARBA00023125"/>
    </source>
</evidence>
<dbReference type="AlphaFoldDB" id="A0A754B747"/>
<feature type="DNA-binding region" evidence="2">
    <location>
        <begin position="55"/>
        <end position="61"/>
    </location>
</feature>
<sequence>MSVRGINKVILIGFLGNAPEIRYMPNGNAVAHFSLATSETWRSKQTGEMKELTEWHRVVLFGKLAEVAGEYLRKGAQVYIEGQLRTRSWDDNNGVTRYTTEIVVSTQGTMQMLGNRQGGQAQNVGGGSQPPQQQPQGNQPSGGQPASSQAAKPAAAAKKGRRKAKGNQTPPVPVTPTPDPSEPPYDFDDDVPY</sequence>
<comment type="caution">
    <text evidence="2">Lacks conserved residue(s) required for the propagation of feature annotation.</text>
</comment>
<dbReference type="Gene3D" id="2.40.50.140">
    <property type="entry name" value="Nucleic acid-binding proteins"/>
    <property type="match status" value="1"/>
</dbReference>
<dbReference type="GO" id="GO:0006260">
    <property type="term" value="P:DNA replication"/>
    <property type="evidence" value="ECO:0007669"/>
    <property type="project" value="InterPro"/>
</dbReference>